<proteinExistence type="predicted"/>
<evidence type="ECO:0000313" key="2">
    <source>
        <dbReference type="EMBL" id="SFZ90267.1"/>
    </source>
</evidence>
<dbReference type="RefSeq" id="WP_171946606.1">
    <property type="nucleotide sequence ID" value="NZ_FPKV01000001.1"/>
</dbReference>
<gene>
    <name evidence="2" type="ORF">SAMN05428642_101836</name>
</gene>
<sequence>MKQEKENFELVKESEDEKENYIFQKDKTTKTVTFFVIGILIILIIAVILSSFFFN</sequence>
<organism evidence="2 3">
    <name type="scientific">Flaviramulus basaltis</name>
    <dbReference type="NCBI Taxonomy" id="369401"/>
    <lineage>
        <taxon>Bacteria</taxon>
        <taxon>Pseudomonadati</taxon>
        <taxon>Bacteroidota</taxon>
        <taxon>Flavobacteriia</taxon>
        <taxon>Flavobacteriales</taxon>
        <taxon>Flavobacteriaceae</taxon>
        <taxon>Flaviramulus</taxon>
    </lineage>
</organism>
<protein>
    <submittedName>
        <fullName evidence="2">Uncharacterized protein</fullName>
    </submittedName>
</protein>
<evidence type="ECO:0000313" key="3">
    <source>
        <dbReference type="Proteomes" id="UP000182544"/>
    </source>
</evidence>
<feature type="transmembrane region" description="Helical" evidence="1">
    <location>
        <begin position="32"/>
        <end position="54"/>
    </location>
</feature>
<keyword evidence="3" id="KW-1185">Reference proteome</keyword>
<dbReference type="EMBL" id="FPKV01000001">
    <property type="protein sequence ID" value="SFZ90267.1"/>
    <property type="molecule type" value="Genomic_DNA"/>
</dbReference>
<accession>A0A1K2IEY0</accession>
<dbReference type="AlphaFoldDB" id="A0A1K2IEY0"/>
<keyword evidence="1" id="KW-1133">Transmembrane helix</keyword>
<evidence type="ECO:0000256" key="1">
    <source>
        <dbReference type="SAM" id="Phobius"/>
    </source>
</evidence>
<keyword evidence="1" id="KW-0812">Transmembrane</keyword>
<dbReference type="Proteomes" id="UP000182544">
    <property type="component" value="Unassembled WGS sequence"/>
</dbReference>
<name>A0A1K2IEY0_9FLAO</name>
<reference evidence="2 3" key="1">
    <citation type="submission" date="2016-10" db="EMBL/GenBank/DDBJ databases">
        <authorList>
            <person name="de Groot N.N."/>
        </authorList>
    </citation>
    <scope>NUCLEOTIDE SEQUENCE [LARGE SCALE GENOMIC DNA]</scope>
    <source>
        <strain evidence="2 3">DSM 18180</strain>
    </source>
</reference>
<keyword evidence="1" id="KW-0472">Membrane</keyword>